<reference evidence="1 2" key="1">
    <citation type="journal article" date="2019" name="Syst. Appl. Microbiol.">
        <title>Microvirga tunisiensis sp. nov., a root nodule symbiotic bacterium isolated from Lupinus micranthus and L. luteus grown in Northern Tunisia.</title>
        <authorList>
            <person name="Msaddak A."/>
            <person name="Rejili M."/>
            <person name="Duran D."/>
            <person name="Mars M."/>
            <person name="Palacios J.M."/>
            <person name="Ruiz-Argueso T."/>
            <person name="Rey L."/>
            <person name="Imperial J."/>
        </authorList>
    </citation>
    <scope>NUCLEOTIDE SEQUENCE [LARGE SCALE GENOMIC DNA]</scope>
    <source>
        <strain evidence="1 2">Lmie10</strain>
    </source>
</reference>
<dbReference type="RefSeq" id="WP_152718514.1">
    <property type="nucleotide sequence ID" value="NZ_VOSJ01000681.1"/>
</dbReference>
<organism evidence="1 2">
    <name type="scientific">Microvirga tunisiensis</name>
    <dbReference type="NCBI Taxonomy" id="2108360"/>
    <lineage>
        <taxon>Bacteria</taxon>
        <taxon>Pseudomonadati</taxon>
        <taxon>Pseudomonadota</taxon>
        <taxon>Alphaproteobacteria</taxon>
        <taxon>Hyphomicrobiales</taxon>
        <taxon>Methylobacteriaceae</taxon>
        <taxon>Microvirga</taxon>
    </lineage>
</organism>
<proteinExistence type="predicted"/>
<evidence type="ECO:0000313" key="2">
    <source>
        <dbReference type="Proteomes" id="UP000403266"/>
    </source>
</evidence>
<comment type="caution">
    <text evidence="1">The sequence shown here is derived from an EMBL/GenBank/DDBJ whole genome shotgun (WGS) entry which is preliminary data.</text>
</comment>
<accession>A0A5N7MWL0</accession>
<name>A0A5N7MWL0_9HYPH</name>
<sequence>MTYLICLDALHAAYRDLEQARIERREAAHALATIRETLDQVLELAYQQQSFGPLTNLFDEEEAVLAGYEQSVAKVRELEGRWSAVSLALAYEKERTMAGQLPSSGAEGVIHLPWK</sequence>
<keyword evidence="2" id="KW-1185">Reference proteome</keyword>
<protein>
    <submittedName>
        <fullName evidence="1">Uncharacterized protein</fullName>
    </submittedName>
</protein>
<dbReference type="OrthoDB" id="8020089at2"/>
<gene>
    <name evidence="1" type="ORF">FS320_42330</name>
</gene>
<dbReference type="EMBL" id="VOSK01000638">
    <property type="protein sequence ID" value="MPR31341.1"/>
    <property type="molecule type" value="Genomic_DNA"/>
</dbReference>
<dbReference type="AlphaFoldDB" id="A0A5N7MWL0"/>
<evidence type="ECO:0000313" key="1">
    <source>
        <dbReference type="EMBL" id="MPR31341.1"/>
    </source>
</evidence>
<dbReference type="Proteomes" id="UP000403266">
    <property type="component" value="Unassembled WGS sequence"/>
</dbReference>